<comment type="catalytic activity">
    <reaction evidence="4">
        <text>(S)-4-amino-5-oxopentanoate + tRNA(Glu) + NADP(+) = L-glutamyl-tRNA(Glu) + NADPH + H(+)</text>
        <dbReference type="Rhea" id="RHEA:12344"/>
        <dbReference type="Rhea" id="RHEA-COMP:9663"/>
        <dbReference type="Rhea" id="RHEA-COMP:9680"/>
        <dbReference type="ChEBI" id="CHEBI:15378"/>
        <dbReference type="ChEBI" id="CHEBI:57501"/>
        <dbReference type="ChEBI" id="CHEBI:57783"/>
        <dbReference type="ChEBI" id="CHEBI:58349"/>
        <dbReference type="ChEBI" id="CHEBI:78442"/>
        <dbReference type="ChEBI" id="CHEBI:78520"/>
        <dbReference type="EC" id="1.2.1.70"/>
    </reaction>
</comment>
<gene>
    <name evidence="4" type="primary">hemA</name>
    <name evidence="11" type="ORF">MuYL_3022</name>
</gene>
<evidence type="ECO:0000256" key="7">
    <source>
        <dbReference type="PIRSR" id="PIRSR000445-3"/>
    </source>
</evidence>
<evidence type="ECO:0000256" key="8">
    <source>
        <dbReference type="PIRSR" id="PIRSR000445-4"/>
    </source>
</evidence>
<feature type="binding site" evidence="4 6">
    <location>
        <position position="114"/>
    </location>
    <ligand>
        <name>substrate</name>
    </ligand>
</feature>
<evidence type="ECO:0000256" key="6">
    <source>
        <dbReference type="PIRSR" id="PIRSR000445-2"/>
    </source>
</evidence>
<dbReference type="GO" id="GO:0050661">
    <property type="term" value="F:NADP binding"/>
    <property type="evidence" value="ECO:0007669"/>
    <property type="project" value="InterPro"/>
</dbReference>
<dbReference type="Pfam" id="PF05201">
    <property type="entry name" value="GlutR_N"/>
    <property type="match status" value="1"/>
</dbReference>
<feature type="binding site" evidence="4 6">
    <location>
        <position position="125"/>
    </location>
    <ligand>
        <name>substrate</name>
    </ligand>
</feature>
<feature type="domain" description="Quinate/shikimate 5-dehydrogenase/glutamyl-tRNA reductase" evidence="9">
    <location>
        <begin position="186"/>
        <end position="305"/>
    </location>
</feature>
<proteinExistence type="inferred from homology"/>
<evidence type="ECO:0000256" key="2">
    <source>
        <dbReference type="ARBA" id="ARBA00023002"/>
    </source>
</evidence>
<evidence type="ECO:0000256" key="3">
    <source>
        <dbReference type="ARBA" id="ARBA00023244"/>
    </source>
</evidence>
<evidence type="ECO:0000313" key="12">
    <source>
        <dbReference type="Proteomes" id="UP000215002"/>
    </source>
</evidence>
<comment type="domain">
    <text evidence="4">Possesses an unusual extended V-shaped dimeric structure with each monomer consisting of three distinct domains arranged along a curved 'spinal' alpha-helix. The N-terminal catalytic domain specifically recognizes the glutamate moiety of the substrate. The second domain is the NADPH-binding domain, and the third C-terminal domain is responsible for dimerization.</text>
</comment>
<dbReference type="InterPro" id="IPR006151">
    <property type="entry name" value="Shikm_DH/Glu-tRNA_Rdtase"/>
</dbReference>
<evidence type="ECO:0000313" key="11">
    <source>
        <dbReference type="EMBL" id="ASU34907.1"/>
    </source>
</evidence>
<dbReference type="SUPFAM" id="SSF69742">
    <property type="entry name" value="Glutamyl tRNA-reductase catalytic, N-terminal domain"/>
    <property type="match status" value="1"/>
</dbReference>
<feature type="site" description="Important for activity" evidence="4 8">
    <location>
        <position position="104"/>
    </location>
</feature>
<dbReference type="InterPro" id="IPR036291">
    <property type="entry name" value="NAD(P)-bd_dom_sf"/>
</dbReference>
<comment type="function">
    <text evidence="4">Catalyzes the NADPH-dependent reduction of glutamyl-tRNA(Glu) to glutamate 1-semialdehyde (GSA).</text>
</comment>
<dbReference type="HAMAP" id="MF_00087">
    <property type="entry name" value="Glu_tRNA_reductase"/>
    <property type="match status" value="1"/>
</dbReference>
<dbReference type="InterPro" id="IPR036343">
    <property type="entry name" value="GluRdtase_N_sf"/>
</dbReference>
<organism evidence="11 12">
    <name type="scientific">Mucilaginibacter xinganensis</name>
    <dbReference type="NCBI Taxonomy" id="1234841"/>
    <lineage>
        <taxon>Bacteria</taxon>
        <taxon>Pseudomonadati</taxon>
        <taxon>Bacteroidota</taxon>
        <taxon>Sphingobacteriia</taxon>
        <taxon>Sphingobacteriales</taxon>
        <taxon>Sphingobacteriaceae</taxon>
        <taxon>Mucilaginibacter</taxon>
    </lineage>
</organism>
<dbReference type="InterPro" id="IPR018214">
    <property type="entry name" value="GluRdtase_CS"/>
</dbReference>
<dbReference type="PIRSF" id="PIRSF000445">
    <property type="entry name" value="4pyrrol_synth_GluRdtase"/>
    <property type="match status" value="1"/>
</dbReference>
<dbReference type="EC" id="1.2.1.70" evidence="4"/>
<evidence type="ECO:0000259" key="10">
    <source>
        <dbReference type="Pfam" id="PF05201"/>
    </source>
</evidence>
<evidence type="ECO:0000259" key="9">
    <source>
        <dbReference type="Pfam" id="PF01488"/>
    </source>
</evidence>
<name>A0A223NYF1_9SPHI</name>
<keyword evidence="1 4" id="KW-0521">NADP</keyword>
<dbReference type="InterPro" id="IPR015895">
    <property type="entry name" value="4pyrrol_synth_GluRdtase_N"/>
</dbReference>
<dbReference type="InterPro" id="IPR000343">
    <property type="entry name" value="4pyrrol_synth_GluRdtase"/>
</dbReference>
<comment type="subunit">
    <text evidence="4">Homodimer.</text>
</comment>
<dbReference type="Proteomes" id="UP000215002">
    <property type="component" value="Chromosome"/>
</dbReference>
<keyword evidence="3 4" id="KW-0627">Porphyrin biosynthesis</keyword>
<keyword evidence="2 4" id="KW-0560">Oxidoreductase</keyword>
<protein>
    <recommendedName>
        <fullName evidence="4">Glutamyl-tRNA reductase</fullName>
        <shortName evidence="4">GluTR</shortName>
        <ecNumber evidence="4">1.2.1.70</ecNumber>
    </recommendedName>
</protein>
<evidence type="ECO:0000256" key="4">
    <source>
        <dbReference type="HAMAP-Rule" id="MF_00087"/>
    </source>
</evidence>
<dbReference type="Gene3D" id="3.30.460.30">
    <property type="entry name" value="Glutamyl-tRNA reductase, N-terminal domain"/>
    <property type="match status" value="1"/>
</dbReference>
<dbReference type="UniPathway" id="UPA00251">
    <property type="reaction ID" value="UER00316"/>
</dbReference>
<feature type="domain" description="Glutamyl-tRNA reductase N-terminal" evidence="10">
    <location>
        <begin position="16"/>
        <end position="161"/>
    </location>
</feature>
<dbReference type="NCBIfam" id="TIGR01035">
    <property type="entry name" value="hemA"/>
    <property type="match status" value="1"/>
</dbReference>
<dbReference type="PROSITE" id="PS00747">
    <property type="entry name" value="GLUTR"/>
    <property type="match status" value="1"/>
</dbReference>
<dbReference type="AlphaFoldDB" id="A0A223NYF1"/>
<dbReference type="PANTHER" id="PTHR43013">
    <property type="entry name" value="GLUTAMYL-TRNA REDUCTASE"/>
    <property type="match status" value="1"/>
</dbReference>
<dbReference type="RefSeq" id="WP_094571192.1">
    <property type="nucleotide sequence ID" value="NZ_CP022743.1"/>
</dbReference>
<feature type="active site" description="Nucleophile" evidence="4 5">
    <location>
        <position position="59"/>
    </location>
</feature>
<comment type="miscellaneous">
    <text evidence="4">During catalysis, the active site Cys acts as a nucleophile attacking the alpha-carbonyl group of tRNA-bound glutamate with the formation of a thioester intermediate between enzyme and glutamate, and the concomitant release of tRNA(Glu). The thioester intermediate is finally reduced by direct hydride transfer from NADPH, to form the product GSA.</text>
</comment>
<feature type="binding site" evidence="4 6">
    <location>
        <begin position="58"/>
        <end position="61"/>
    </location>
    <ligand>
        <name>substrate</name>
    </ligand>
</feature>
<dbReference type="KEGG" id="muc:MuYL_3022"/>
<dbReference type="PANTHER" id="PTHR43013:SF1">
    <property type="entry name" value="GLUTAMYL-TRNA REDUCTASE"/>
    <property type="match status" value="1"/>
</dbReference>
<dbReference type="Gene3D" id="3.40.50.720">
    <property type="entry name" value="NAD(P)-binding Rossmann-like Domain"/>
    <property type="match status" value="1"/>
</dbReference>
<sequence length="411" mass="45899">MQHLINPIDISQFYAIGINYKKSEANIRGQYAVNNESNSRILQLANSRQVNSMFILSTCNRTEIYGFATNPEHLIDLLCTETKGSKETFKELCYIKNGTCAIEHLFNVGAGLDSQILGDYEIISQLKQAVKFSKERGFINCFLERLFNYVLQSSKVIKNQTTLSGGTVSVSFSAIQYIKSHVIINADVKILLVGTGKIGRNTCKNLVDYLKTNNITLINRSVEKAKELAEELGLKHAPLNQLEDEICSSDIILVASNSPEPVILTSHLKNAGNKLIIDLSIPYNVEESAQKLVNIQLINVDTLSKLNDETLSKRKGEIPKAKQIIAEQTDSFMEWYNMRKNAPALNAIKTTLGLLSVNQQLSASKNLDYPCVIIQQKIQKVVNGAAFKMRSTNQYGCQYIEAINEFFSIAI</sequence>
<evidence type="ECO:0000256" key="1">
    <source>
        <dbReference type="ARBA" id="ARBA00022857"/>
    </source>
</evidence>
<dbReference type="SUPFAM" id="SSF51735">
    <property type="entry name" value="NAD(P)-binding Rossmann-fold domains"/>
    <property type="match status" value="1"/>
</dbReference>
<evidence type="ECO:0000256" key="5">
    <source>
        <dbReference type="PIRSR" id="PIRSR000445-1"/>
    </source>
</evidence>
<reference evidence="11 12" key="1">
    <citation type="submission" date="2017-08" db="EMBL/GenBank/DDBJ databases">
        <title>Complete genome sequence of Mucilaginibacter sp. strain BJC16-A31.</title>
        <authorList>
            <consortium name="Henan University of Science and Technology"/>
            <person name="You X."/>
        </authorList>
    </citation>
    <scope>NUCLEOTIDE SEQUENCE [LARGE SCALE GENOMIC DNA]</scope>
    <source>
        <strain evidence="11 12">BJC16-A31</strain>
    </source>
</reference>
<keyword evidence="12" id="KW-1185">Reference proteome</keyword>
<dbReference type="Pfam" id="PF01488">
    <property type="entry name" value="Shikimate_DH"/>
    <property type="match status" value="1"/>
</dbReference>
<dbReference type="EMBL" id="CP022743">
    <property type="protein sequence ID" value="ASU34907.1"/>
    <property type="molecule type" value="Genomic_DNA"/>
</dbReference>
<dbReference type="GO" id="GO:0019353">
    <property type="term" value="P:protoporphyrinogen IX biosynthetic process from glutamate"/>
    <property type="evidence" value="ECO:0007669"/>
    <property type="project" value="TreeGrafter"/>
</dbReference>
<feature type="binding site" evidence="4 6">
    <location>
        <begin position="119"/>
        <end position="121"/>
    </location>
    <ligand>
        <name>substrate</name>
    </ligand>
</feature>
<comment type="pathway">
    <text evidence="4">Porphyrin-containing compound metabolism; protoporphyrin-IX biosynthesis; 5-aminolevulinate from L-glutamyl-tRNA(Glu): step 1/2.</text>
</comment>
<dbReference type="GO" id="GO:0008883">
    <property type="term" value="F:glutamyl-tRNA reductase activity"/>
    <property type="evidence" value="ECO:0007669"/>
    <property type="project" value="UniProtKB-UniRule"/>
</dbReference>
<dbReference type="OrthoDB" id="110209at2"/>
<feature type="binding site" evidence="4 7">
    <location>
        <begin position="194"/>
        <end position="199"/>
    </location>
    <ligand>
        <name>NADP(+)</name>
        <dbReference type="ChEBI" id="CHEBI:58349"/>
    </ligand>
</feature>
<comment type="similarity">
    <text evidence="4">Belongs to the glutamyl-tRNA reductase family.</text>
</comment>
<accession>A0A223NYF1</accession>